<feature type="compositionally biased region" description="Pro residues" evidence="1">
    <location>
        <begin position="189"/>
        <end position="201"/>
    </location>
</feature>
<feature type="compositionally biased region" description="Pro residues" evidence="1">
    <location>
        <begin position="212"/>
        <end position="223"/>
    </location>
</feature>
<feature type="chain" id="PRO_5038275604" description="VWFC domain-containing protein" evidence="2">
    <location>
        <begin position="24"/>
        <end position="586"/>
    </location>
</feature>
<dbReference type="OMA" id="FTEYETM"/>
<dbReference type="PANTHER" id="PTHR24023:SF910">
    <property type="entry name" value="COLLECTIN-12"/>
    <property type="match status" value="1"/>
</dbReference>
<dbReference type="GO" id="GO:0005615">
    <property type="term" value="C:extracellular space"/>
    <property type="evidence" value="ECO:0007669"/>
    <property type="project" value="TreeGrafter"/>
</dbReference>
<dbReference type="GO" id="GO:0030198">
    <property type="term" value="P:extracellular matrix organization"/>
    <property type="evidence" value="ECO:0007669"/>
    <property type="project" value="TreeGrafter"/>
</dbReference>
<protein>
    <recommendedName>
        <fullName evidence="3">VWFC domain-containing protein</fullName>
    </recommendedName>
</protein>
<feature type="region of interest" description="Disordered" evidence="1">
    <location>
        <begin position="176"/>
        <end position="403"/>
    </location>
</feature>
<dbReference type="SMART" id="SM00214">
    <property type="entry name" value="VWC"/>
    <property type="match status" value="1"/>
</dbReference>
<dbReference type="InterPro" id="IPR008160">
    <property type="entry name" value="Collagen"/>
</dbReference>
<dbReference type="EnsemblMetazoa" id="XM_038192826.1">
    <property type="protein sequence ID" value="XP_038048754.1"/>
    <property type="gene ID" value="LOC119722628"/>
</dbReference>
<feature type="compositionally biased region" description="Basic residues" evidence="1">
    <location>
        <begin position="316"/>
        <end position="327"/>
    </location>
</feature>
<dbReference type="GO" id="GO:0031012">
    <property type="term" value="C:extracellular matrix"/>
    <property type="evidence" value="ECO:0007669"/>
    <property type="project" value="TreeGrafter"/>
</dbReference>
<dbReference type="AlphaFoldDB" id="A0A913ZCI7"/>
<feature type="region of interest" description="Disordered" evidence="1">
    <location>
        <begin position="456"/>
        <end position="486"/>
    </location>
</feature>
<dbReference type="Pfam" id="PF23334">
    <property type="entry name" value="VWC2L_2nd"/>
    <property type="match status" value="1"/>
</dbReference>
<dbReference type="CTD" id="8292"/>
<dbReference type="RefSeq" id="XP_038048754.1">
    <property type="nucleotide sequence ID" value="XM_038192826.1"/>
</dbReference>
<feature type="signal peptide" evidence="2">
    <location>
        <begin position="1"/>
        <end position="23"/>
    </location>
</feature>
<evidence type="ECO:0000313" key="5">
    <source>
        <dbReference type="Proteomes" id="UP000887568"/>
    </source>
</evidence>
<feature type="compositionally biased region" description="Low complexity" evidence="1">
    <location>
        <begin position="301"/>
        <end position="315"/>
    </location>
</feature>
<dbReference type="InterPro" id="IPR001007">
    <property type="entry name" value="VWF_dom"/>
</dbReference>
<dbReference type="EnsemblMetazoa" id="XM_038192827.1">
    <property type="protein sequence ID" value="XP_038048755.1"/>
    <property type="gene ID" value="LOC119722628"/>
</dbReference>
<dbReference type="Proteomes" id="UP000887568">
    <property type="component" value="Unplaced"/>
</dbReference>
<dbReference type="InterPro" id="IPR050149">
    <property type="entry name" value="Collagen_superfamily"/>
</dbReference>
<dbReference type="OrthoDB" id="291007at2759"/>
<dbReference type="PANTHER" id="PTHR24023">
    <property type="entry name" value="COLLAGEN ALPHA"/>
    <property type="match status" value="1"/>
</dbReference>
<proteinExistence type="predicted"/>
<keyword evidence="2" id="KW-0732">Signal</keyword>
<dbReference type="SUPFAM" id="SSF57603">
    <property type="entry name" value="FnI-like domain"/>
    <property type="match status" value="1"/>
</dbReference>
<dbReference type="Gene3D" id="6.20.200.20">
    <property type="match status" value="1"/>
</dbReference>
<evidence type="ECO:0000256" key="2">
    <source>
        <dbReference type="SAM" id="SignalP"/>
    </source>
</evidence>
<feature type="compositionally biased region" description="Low complexity" evidence="1">
    <location>
        <begin position="373"/>
        <end position="382"/>
    </location>
</feature>
<name>A0A913ZCI7_PATMI</name>
<dbReference type="RefSeq" id="XP_038048755.1">
    <property type="nucleotide sequence ID" value="XM_038192827.1"/>
</dbReference>
<dbReference type="EnsemblMetazoa" id="XM_038192828.1">
    <property type="protein sequence ID" value="XP_038048756.1"/>
    <property type="gene ID" value="LOC119722628"/>
</dbReference>
<dbReference type="EnsemblMetazoa" id="XM_038192829.1">
    <property type="protein sequence ID" value="XP_038048757.1"/>
    <property type="gene ID" value="LOC119722628"/>
</dbReference>
<dbReference type="PROSITE" id="PS01208">
    <property type="entry name" value="VWFC_1"/>
    <property type="match status" value="1"/>
</dbReference>
<accession>A0A913ZCI7</accession>
<evidence type="ECO:0000313" key="4">
    <source>
        <dbReference type="EnsemblMetazoa" id="XP_038048756.1"/>
    </source>
</evidence>
<dbReference type="Pfam" id="PF01391">
    <property type="entry name" value="Collagen"/>
    <property type="match status" value="1"/>
</dbReference>
<dbReference type="Gene3D" id="1.20.5.320">
    <property type="entry name" value="6-Phosphogluconate Dehydrogenase, domain 3"/>
    <property type="match status" value="1"/>
</dbReference>
<keyword evidence="5" id="KW-1185">Reference proteome</keyword>
<reference evidence="4" key="1">
    <citation type="submission" date="2022-11" db="UniProtKB">
        <authorList>
            <consortium name="EnsemblMetazoa"/>
        </authorList>
    </citation>
    <scope>IDENTIFICATION</scope>
</reference>
<evidence type="ECO:0000259" key="3">
    <source>
        <dbReference type="PROSITE" id="PS01208"/>
    </source>
</evidence>
<dbReference type="RefSeq" id="XP_038048756.1">
    <property type="nucleotide sequence ID" value="XM_038192828.1"/>
</dbReference>
<dbReference type="RefSeq" id="XP_038048757.1">
    <property type="nucleotide sequence ID" value="XM_038192829.1"/>
</dbReference>
<feature type="compositionally biased region" description="Low complexity" evidence="1">
    <location>
        <begin position="284"/>
        <end position="295"/>
    </location>
</feature>
<organism evidence="4 5">
    <name type="scientific">Patiria miniata</name>
    <name type="common">Bat star</name>
    <name type="synonym">Asterina miniata</name>
    <dbReference type="NCBI Taxonomy" id="46514"/>
    <lineage>
        <taxon>Eukaryota</taxon>
        <taxon>Metazoa</taxon>
        <taxon>Echinodermata</taxon>
        <taxon>Eleutherozoa</taxon>
        <taxon>Asterozoa</taxon>
        <taxon>Asteroidea</taxon>
        <taxon>Valvatacea</taxon>
        <taxon>Valvatida</taxon>
        <taxon>Asterinidae</taxon>
        <taxon>Patiria</taxon>
    </lineage>
</organism>
<sequence>MHGGHTCLIGVVVIVGFLRWSQGQVTLPSKGAWQASWDYCEYQGQIIPAGLKKIALKADPCIRCRCMKGELECRTKICPELKCDQQIRKPSKCCPKCKFPLLNKEQGTTKLLNNVAVRMGLDITSDGINQVVTLRLPPPPMIPPPPPSALAAELGNNTETRPIVMTTTETIPVEATIIPPIVTRMTRAPPTPPPTPPPPVPDINKTKKTTPSPEPSPKATPRPKPNDARKMWCSKVKPGEQGVKVDRGALGTPGMQGAPGTVGPTDPPASKGNPGEPGRRWLKGEPGIPGERGPAGPRGPIGPKGSFGLPGPKGQRGPRGKTGKKGKKGDAGEPGPVGPEGPQGLPGHVGLPGPIGPPGRDGQMGPVGPVGPVGPASQPGSPGKTGGPGPQGPKGEKGDPGSRLMEGQIIIVPNEIAMHSIRAEAALVYRMDDKKLYFRDTEHWNCLMTEGSMKVIAGPPGSPGPQGDMGPPGPQGPKGAKGDLGDYSGGDQEVCGNYLIEGKEQCDDGNDIDTDSCIYCRRSYCGDGYRQEGVEECDTFNFNGKTCDDYFSEYETMGTLRCTDRCRIDTGDCKVVRRRKRQLPPE</sequence>
<feature type="domain" description="VWFC" evidence="3">
    <location>
        <begin position="61"/>
        <end position="97"/>
    </location>
</feature>
<evidence type="ECO:0000256" key="1">
    <source>
        <dbReference type="SAM" id="MobiDB-lite"/>
    </source>
</evidence>
<dbReference type="GO" id="GO:0030020">
    <property type="term" value="F:extracellular matrix structural constituent conferring tensile strength"/>
    <property type="evidence" value="ECO:0007669"/>
    <property type="project" value="TreeGrafter"/>
</dbReference>
<dbReference type="GeneID" id="119722628"/>